<protein>
    <submittedName>
        <fullName evidence="2">Uncharacterized protein</fullName>
    </submittedName>
</protein>
<evidence type="ECO:0000313" key="1">
    <source>
        <dbReference type="Proteomes" id="UP000887565"/>
    </source>
</evidence>
<dbReference type="WBParaSite" id="nRc.2.0.1.t38834-RA">
    <property type="protein sequence ID" value="nRc.2.0.1.t38834-RA"/>
    <property type="gene ID" value="nRc.2.0.1.g38834"/>
</dbReference>
<evidence type="ECO:0000313" key="2">
    <source>
        <dbReference type="WBParaSite" id="nRc.2.0.1.t38834-RA"/>
    </source>
</evidence>
<name>A0A915KJ96_ROMCU</name>
<proteinExistence type="predicted"/>
<reference evidence="2" key="1">
    <citation type="submission" date="2022-11" db="UniProtKB">
        <authorList>
            <consortium name="WormBaseParasite"/>
        </authorList>
    </citation>
    <scope>IDENTIFICATION</scope>
</reference>
<organism evidence="1 2">
    <name type="scientific">Romanomermis culicivorax</name>
    <name type="common">Nematode worm</name>
    <dbReference type="NCBI Taxonomy" id="13658"/>
    <lineage>
        <taxon>Eukaryota</taxon>
        <taxon>Metazoa</taxon>
        <taxon>Ecdysozoa</taxon>
        <taxon>Nematoda</taxon>
        <taxon>Enoplea</taxon>
        <taxon>Dorylaimia</taxon>
        <taxon>Mermithida</taxon>
        <taxon>Mermithoidea</taxon>
        <taxon>Mermithidae</taxon>
        <taxon>Romanomermis</taxon>
    </lineage>
</organism>
<dbReference type="AlphaFoldDB" id="A0A915KJ96"/>
<accession>A0A915KJ96</accession>
<dbReference type="Proteomes" id="UP000887565">
    <property type="component" value="Unplaced"/>
</dbReference>
<sequence>MNKIQQAVVDFTTKNSKLLPLPPFINTDWIISVSKNNIEVNTKKDTAVLLNFCTNNDSTTLEDVKCLALK</sequence>
<keyword evidence="1" id="KW-1185">Reference proteome</keyword>